<protein>
    <submittedName>
        <fullName evidence="1">Uncharacterized protein</fullName>
    </submittedName>
</protein>
<reference evidence="1" key="1">
    <citation type="submission" date="2020-05" db="UniProtKB">
        <authorList>
            <consortium name="EnsemblMetazoa"/>
        </authorList>
    </citation>
    <scope>IDENTIFICATION</scope>
    <source>
        <strain evidence="1">Aabys</strain>
    </source>
</reference>
<sequence length="84" mass="9276">MSKNTSPVLSSEEPPTVSDDSTITTTTIREDFVLAAPDKFKDDEPAEESNDIPESPTSVVSSVTFADGTLGKYVWNFNILKYDW</sequence>
<dbReference type="AlphaFoldDB" id="A0A1I8MU62"/>
<dbReference type="VEuPathDB" id="VectorBase:MDOA008477"/>
<dbReference type="EnsemblMetazoa" id="MDOA008477-RB">
    <property type="protein sequence ID" value="MDOA008477-PB"/>
    <property type="gene ID" value="MDOA008477"/>
</dbReference>
<gene>
    <name evidence="1" type="primary">101892566</name>
</gene>
<organism evidence="1">
    <name type="scientific">Musca domestica</name>
    <name type="common">House fly</name>
    <dbReference type="NCBI Taxonomy" id="7370"/>
    <lineage>
        <taxon>Eukaryota</taxon>
        <taxon>Metazoa</taxon>
        <taxon>Ecdysozoa</taxon>
        <taxon>Arthropoda</taxon>
        <taxon>Hexapoda</taxon>
        <taxon>Insecta</taxon>
        <taxon>Pterygota</taxon>
        <taxon>Neoptera</taxon>
        <taxon>Endopterygota</taxon>
        <taxon>Diptera</taxon>
        <taxon>Brachycera</taxon>
        <taxon>Muscomorpha</taxon>
        <taxon>Muscoidea</taxon>
        <taxon>Muscidae</taxon>
        <taxon>Musca</taxon>
    </lineage>
</organism>
<name>A0A1I8MU62_MUSDO</name>
<proteinExistence type="predicted"/>
<dbReference type="OrthoDB" id="101791at2759"/>
<evidence type="ECO:0000313" key="1">
    <source>
        <dbReference type="EnsemblMetazoa" id="MDOA008477-PB"/>
    </source>
</evidence>
<accession>A0A1I8MU62</accession>